<gene>
    <name evidence="8" type="ORF">ACFOOQ_10720</name>
</gene>
<evidence type="ECO:0000256" key="1">
    <source>
        <dbReference type="ARBA" id="ARBA00004651"/>
    </source>
</evidence>
<dbReference type="InterPro" id="IPR020846">
    <property type="entry name" value="MFS_dom"/>
</dbReference>
<sequence length="414" mass="42120">MSSLPATTAALPATFRRLAWSNLAAQSAEQVGLAAAPIVAVLALGAGAAETGLLQTAQTLPFLLLAIPAGLLADRRSRRALMVLAETLRAASLAAVVLCVAGHVLSLPLLAMLGFIGAAGTVAYSVAAPSLIPALVPRAQLSLANGRIELARTVAFAAGPAVAGALVGWTGALPAFTVAALLSAGAALLLAGLAEPPRPVRPPRHPLHDLREGAGFTFRHRLLRPVLLTQVIFNIGLFVLQAVFVPWAVHRLGLSAAGTGSVLAFYGLGMVAGALLSQHVLRQLPFGIVVSIGPVAGFVAALMMMATIWLPSPVLAGLGFFLIGAGPILWVISTTTLRQTVAPQDMLGRVSALFLMAQGGRPVGAAIGAAVGALWGMEACLIIAAVIFALQALVILLSPLLRLAALPDALPAAA</sequence>
<evidence type="ECO:0000259" key="7">
    <source>
        <dbReference type="PROSITE" id="PS50850"/>
    </source>
</evidence>
<feature type="domain" description="Major facilitator superfamily (MFS) profile" evidence="7">
    <location>
        <begin position="1"/>
        <end position="402"/>
    </location>
</feature>
<dbReference type="Pfam" id="PF07690">
    <property type="entry name" value="MFS_1"/>
    <property type="match status" value="1"/>
</dbReference>
<evidence type="ECO:0000256" key="6">
    <source>
        <dbReference type="SAM" id="Phobius"/>
    </source>
</evidence>
<dbReference type="SUPFAM" id="SSF103473">
    <property type="entry name" value="MFS general substrate transporter"/>
    <property type="match status" value="1"/>
</dbReference>
<protein>
    <submittedName>
        <fullName evidence="8">MFS transporter</fullName>
    </submittedName>
</protein>
<feature type="transmembrane region" description="Helical" evidence="6">
    <location>
        <begin position="226"/>
        <end position="249"/>
    </location>
</feature>
<dbReference type="PROSITE" id="PS50850">
    <property type="entry name" value="MFS"/>
    <property type="match status" value="1"/>
</dbReference>
<feature type="transmembrane region" description="Helical" evidence="6">
    <location>
        <begin position="175"/>
        <end position="194"/>
    </location>
</feature>
<dbReference type="EMBL" id="JBHRYJ010000002">
    <property type="protein sequence ID" value="MFC3676017.1"/>
    <property type="molecule type" value="Genomic_DNA"/>
</dbReference>
<evidence type="ECO:0000256" key="2">
    <source>
        <dbReference type="ARBA" id="ARBA00022475"/>
    </source>
</evidence>
<dbReference type="RefSeq" id="WP_379725840.1">
    <property type="nucleotide sequence ID" value="NZ_JBHRYJ010000002.1"/>
</dbReference>
<keyword evidence="9" id="KW-1185">Reference proteome</keyword>
<dbReference type="Gene3D" id="1.20.1250.20">
    <property type="entry name" value="MFS general substrate transporter like domains"/>
    <property type="match status" value="1"/>
</dbReference>
<name>A0ABV7VGW5_9PROT</name>
<evidence type="ECO:0000256" key="4">
    <source>
        <dbReference type="ARBA" id="ARBA00022989"/>
    </source>
</evidence>
<feature type="transmembrane region" description="Helical" evidence="6">
    <location>
        <begin position="353"/>
        <end position="375"/>
    </location>
</feature>
<comment type="subcellular location">
    <subcellularLocation>
        <location evidence="1">Cell membrane</location>
        <topology evidence="1">Multi-pass membrane protein</topology>
    </subcellularLocation>
</comment>
<evidence type="ECO:0000313" key="8">
    <source>
        <dbReference type="EMBL" id="MFC3676017.1"/>
    </source>
</evidence>
<organism evidence="8 9">
    <name type="scientific">Ferrovibrio xuzhouensis</name>
    <dbReference type="NCBI Taxonomy" id="1576914"/>
    <lineage>
        <taxon>Bacteria</taxon>
        <taxon>Pseudomonadati</taxon>
        <taxon>Pseudomonadota</taxon>
        <taxon>Alphaproteobacteria</taxon>
        <taxon>Rhodospirillales</taxon>
        <taxon>Rhodospirillaceae</taxon>
        <taxon>Ferrovibrio</taxon>
    </lineage>
</organism>
<accession>A0ABV7VGW5</accession>
<dbReference type="PANTHER" id="PTHR23513:SF6">
    <property type="entry name" value="MAJOR FACILITATOR SUPERFAMILY ASSOCIATED DOMAIN-CONTAINING PROTEIN"/>
    <property type="match status" value="1"/>
</dbReference>
<feature type="transmembrane region" description="Helical" evidence="6">
    <location>
        <begin position="80"/>
        <end position="105"/>
    </location>
</feature>
<dbReference type="Proteomes" id="UP001595711">
    <property type="component" value="Unassembled WGS sequence"/>
</dbReference>
<evidence type="ECO:0000256" key="3">
    <source>
        <dbReference type="ARBA" id="ARBA00022692"/>
    </source>
</evidence>
<dbReference type="InterPro" id="IPR011701">
    <property type="entry name" value="MFS"/>
</dbReference>
<keyword evidence="3 6" id="KW-0812">Transmembrane</keyword>
<proteinExistence type="predicted"/>
<feature type="transmembrane region" description="Helical" evidence="6">
    <location>
        <begin position="55"/>
        <end position="73"/>
    </location>
</feature>
<reference evidence="9" key="1">
    <citation type="journal article" date="2019" name="Int. J. Syst. Evol. Microbiol.">
        <title>The Global Catalogue of Microorganisms (GCM) 10K type strain sequencing project: providing services to taxonomists for standard genome sequencing and annotation.</title>
        <authorList>
            <consortium name="The Broad Institute Genomics Platform"/>
            <consortium name="The Broad Institute Genome Sequencing Center for Infectious Disease"/>
            <person name="Wu L."/>
            <person name="Ma J."/>
        </authorList>
    </citation>
    <scope>NUCLEOTIDE SEQUENCE [LARGE SCALE GENOMIC DNA]</scope>
    <source>
        <strain evidence="9">KCTC 42182</strain>
    </source>
</reference>
<feature type="transmembrane region" description="Helical" evidence="6">
    <location>
        <begin position="255"/>
        <end position="276"/>
    </location>
</feature>
<dbReference type="PANTHER" id="PTHR23513">
    <property type="entry name" value="INTEGRAL MEMBRANE EFFLUX PROTEIN-RELATED"/>
    <property type="match status" value="1"/>
</dbReference>
<feature type="transmembrane region" description="Helical" evidence="6">
    <location>
        <begin position="288"/>
        <end position="308"/>
    </location>
</feature>
<keyword evidence="2" id="KW-1003">Cell membrane</keyword>
<feature type="transmembrane region" description="Helical" evidence="6">
    <location>
        <begin position="314"/>
        <end position="332"/>
    </location>
</feature>
<comment type="caution">
    <text evidence="8">The sequence shown here is derived from an EMBL/GenBank/DDBJ whole genome shotgun (WGS) entry which is preliminary data.</text>
</comment>
<evidence type="ECO:0000313" key="9">
    <source>
        <dbReference type="Proteomes" id="UP001595711"/>
    </source>
</evidence>
<dbReference type="InterPro" id="IPR036259">
    <property type="entry name" value="MFS_trans_sf"/>
</dbReference>
<keyword evidence="5 6" id="KW-0472">Membrane</keyword>
<dbReference type="CDD" id="cd06173">
    <property type="entry name" value="MFS_MefA_like"/>
    <property type="match status" value="1"/>
</dbReference>
<feature type="transmembrane region" description="Helical" evidence="6">
    <location>
        <begin position="381"/>
        <end position="401"/>
    </location>
</feature>
<keyword evidence="4 6" id="KW-1133">Transmembrane helix</keyword>
<evidence type="ECO:0000256" key="5">
    <source>
        <dbReference type="ARBA" id="ARBA00023136"/>
    </source>
</evidence>